<comment type="similarity">
    <text evidence="6">Belongs to the ABC-4 integral membrane protein family.</text>
</comment>
<evidence type="ECO:0000256" key="8">
    <source>
        <dbReference type="SAM" id="Phobius"/>
    </source>
</evidence>
<keyword evidence="2" id="KW-1003">Cell membrane</keyword>
<comment type="caution">
    <text evidence="10">The sequence shown here is derived from an EMBL/GenBank/DDBJ whole genome shotgun (WGS) entry which is preliminary data.</text>
</comment>
<evidence type="ECO:0000256" key="3">
    <source>
        <dbReference type="ARBA" id="ARBA00022692"/>
    </source>
</evidence>
<evidence type="ECO:0000256" key="2">
    <source>
        <dbReference type="ARBA" id="ARBA00022475"/>
    </source>
</evidence>
<feature type="transmembrane region" description="Helical" evidence="8">
    <location>
        <begin position="324"/>
        <end position="353"/>
    </location>
</feature>
<dbReference type="AlphaFoldDB" id="A0A6L9S7I7"/>
<evidence type="ECO:0000259" key="9">
    <source>
        <dbReference type="Pfam" id="PF02687"/>
    </source>
</evidence>
<sequence>MAIVVSWLRLDLRRRWRTLLVLTLLIAVASGTVMAVAAGARRGASANERLTAATAPATVQILPNDPAFDWDMVRRLPGVEAVGVVVFSRYELDGRPIEGPVFADAVTMYQLERPTVLEGRLADPSRLDEAVITPRFAETYGAGVGDQVAIRLYEPGTLDDIAPNWREQPSAADAARADGPRLQMRIVGVVRNSVLSESQGDPGWLIPSAALFTEYSPNLLGSSAWGGASGLVRLAEGGAGVAEFHRRLTNASGRADISMWNLAQSTEFDQGVVRVESTGLALFAVAAGVAAVVLIGQAVMRYTATSIRDLEVLRYLGLSPRQSVSAGVAGPTIAGVVGATAGVGAAVIASRWFPIGTAASREPSPGIDADWPVYAAGWPATVLAMAVASWSTAVVVLGVRARGRRPRPSRIAAAVSRSGVSLPVVLGTRFALEPGSGRSAVPVRPALFGAVVGVLGVVGAVTLSAAIDDAADNPARYGQVHQLEMALGLSGEDTAAGGGALPAIEQDPDVVAVNDSRSAVASLAGASLVVYTVDPVADPMSVVITEGRLPSSPDEVALGPYDSKLYDVGVGGRIELAGTRSTREVRVTGLAYVPEGPENYSVDGAWMTGAGFDALFDGHASRVAHIELRDGADSAAVADRLQRAVSAAVSGGSTGGPADDATSGASGGATGEADAIRVEPALERDHSTELRVIRALPVYLAGFLAALAVGAVSHALAIAVRRRHHDLAVLRALGLTRRQCRAAVVMQAVVTALCGVALGVPLGVALGRTVWRHVAEATVVHYVPPGPGRLLVVISLIVVVTAVVLAVWPGHRAASMRVGHVLRTE</sequence>
<dbReference type="RefSeq" id="WP_163734784.1">
    <property type="nucleotide sequence ID" value="NZ_JAAGOA010000004.1"/>
</dbReference>
<dbReference type="InterPro" id="IPR003838">
    <property type="entry name" value="ABC3_permease_C"/>
</dbReference>
<keyword evidence="3 8" id="KW-0812">Transmembrane</keyword>
<dbReference type="Proteomes" id="UP000475214">
    <property type="component" value="Unassembled WGS sequence"/>
</dbReference>
<feature type="transmembrane region" description="Helical" evidence="8">
    <location>
        <begin position="741"/>
        <end position="766"/>
    </location>
</feature>
<evidence type="ECO:0000256" key="7">
    <source>
        <dbReference type="SAM" id="MobiDB-lite"/>
    </source>
</evidence>
<dbReference type="GO" id="GO:0005886">
    <property type="term" value="C:plasma membrane"/>
    <property type="evidence" value="ECO:0007669"/>
    <property type="project" value="UniProtKB-SubCell"/>
</dbReference>
<evidence type="ECO:0000313" key="11">
    <source>
        <dbReference type="Proteomes" id="UP000475214"/>
    </source>
</evidence>
<keyword evidence="5 8" id="KW-0472">Membrane</keyword>
<dbReference type="PANTHER" id="PTHR30572">
    <property type="entry name" value="MEMBRANE COMPONENT OF TRANSPORTER-RELATED"/>
    <property type="match status" value="1"/>
</dbReference>
<feature type="transmembrane region" description="Helical" evidence="8">
    <location>
        <begin position="373"/>
        <end position="399"/>
    </location>
</feature>
<comment type="subcellular location">
    <subcellularLocation>
        <location evidence="1">Cell membrane</location>
        <topology evidence="1">Multi-pass membrane protein</topology>
    </subcellularLocation>
</comment>
<name>A0A6L9S7I7_9ACTN</name>
<evidence type="ECO:0000256" key="5">
    <source>
        <dbReference type="ARBA" id="ARBA00023136"/>
    </source>
</evidence>
<feature type="region of interest" description="Disordered" evidence="7">
    <location>
        <begin position="648"/>
        <end position="671"/>
    </location>
</feature>
<gene>
    <name evidence="10" type="ORF">G1H10_07080</name>
</gene>
<dbReference type="Pfam" id="PF02687">
    <property type="entry name" value="FtsX"/>
    <property type="match status" value="1"/>
</dbReference>
<evidence type="ECO:0000256" key="1">
    <source>
        <dbReference type="ARBA" id="ARBA00004651"/>
    </source>
</evidence>
<feature type="domain" description="ABC3 transporter permease C-terminal" evidence="9">
    <location>
        <begin position="701"/>
        <end position="815"/>
    </location>
</feature>
<keyword evidence="11" id="KW-1185">Reference proteome</keyword>
<feature type="transmembrane region" description="Helical" evidence="8">
    <location>
        <begin position="280"/>
        <end position="303"/>
    </location>
</feature>
<evidence type="ECO:0000256" key="4">
    <source>
        <dbReference type="ARBA" id="ARBA00022989"/>
    </source>
</evidence>
<evidence type="ECO:0000256" key="6">
    <source>
        <dbReference type="ARBA" id="ARBA00038076"/>
    </source>
</evidence>
<feature type="transmembrane region" description="Helical" evidence="8">
    <location>
        <begin position="786"/>
        <end position="808"/>
    </location>
</feature>
<organism evidence="10 11">
    <name type="scientific">Phytoactinopolyspora halotolerans</name>
    <dbReference type="NCBI Taxonomy" id="1981512"/>
    <lineage>
        <taxon>Bacteria</taxon>
        <taxon>Bacillati</taxon>
        <taxon>Actinomycetota</taxon>
        <taxon>Actinomycetes</taxon>
        <taxon>Jiangellales</taxon>
        <taxon>Jiangellaceae</taxon>
        <taxon>Phytoactinopolyspora</taxon>
    </lineage>
</organism>
<feature type="compositionally biased region" description="Low complexity" evidence="7">
    <location>
        <begin position="648"/>
        <end position="664"/>
    </location>
</feature>
<protein>
    <submittedName>
        <fullName evidence="10">FtsX-like permease family protein</fullName>
    </submittedName>
</protein>
<feature type="transmembrane region" description="Helical" evidence="8">
    <location>
        <begin position="446"/>
        <end position="467"/>
    </location>
</feature>
<proteinExistence type="inferred from homology"/>
<dbReference type="PANTHER" id="PTHR30572:SF4">
    <property type="entry name" value="ABC TRANSPORTER PERMEASE YTRF"/>
    <property type="match status" value="1"/>
</dbReference>
<dbReference type="GO" id="GO:0022857">
    <property type="term" value="F:transmembrane transporter activity"/>
    <property type="evidence" value="ECO:0007669"/>
    <property type="project" value="TreeGrafter"/>
</dbReference>
<evidence type="ECO:0000313" key="10">
    <source>
        <dbReference type="EMBL" id="NED99929.1"/>
    </source>
</evidence>
<keyword evidence="4 8" id="KW-1133">Transmembrane helix</keyword>
<feature type="transmembrane region" description="Helical" evidence="8">
    <location>
        <begin position="696"/>
        <end position="720"/>
    </location>
</feature>
<dbReference type="EMBL" id="JAAGOA010000004">
    <property type="protein sequence ID" value="NED99929.1"/>
    <property type="molecule type" value="Genomic_DNA"/>
</dbReference>
<reference evidence="10 11" key="1">
    <citation type="submission" date="2020-02" db="EMBL/GenBank/DDBJ databases">
        <authorList>
            <person name="Li X.-J."/>
            <person name="Han X.-M."/>
        </authorList>
    </citation>
    <scope>NUCLEOTIDE SEQUENCE [LARGE SCALE GENOMIC DNA]</scope>
    <source>
        <strain evidence="10 11">CCTCC AB 2017055</strain>
    </source>
</reference>
<dbReference type="InterPro" id="IPR050250">
    <property type="entry name" value="Macrolide_Exporter_MacB"/>
</dbReference>
<accession>A0A6L9S7I7</accession>